<dbReference type="EMBL" id="GG666487">
    <property type="protein sequence ID" value="EEN64448.1"/>
    <property type="molecule type" value="Genomic_DNA"/>
</dbReference>
<organism>
    <name type="scientific">Branchiostoma floridae</name>
    <name type="common">Florida lancelet</name>
    <name type="synonym">Amphioxus</name>
    <dbReference type="NCBI Taxonomy" id="7739"/>
    <lineage>
        <taxon>Eukaryota</taxon>
        <taxon>Metazoa</taxon>
        <taxon>Chordata</taxon>
        <taxon>Cephalochordata</taxon>
        <taxon>Leptocardii</taxon>
        <taxon>Amphioxiformes</taxon>
        <taxon>Branchiostomatidae</taxon>
        <taxon>Branchiostoma</taxon>
    </lineage>
</organism>
<keyword evidence="2" id="KW-0812">Transmembrane</keyword>
<evidence type="ECO:0000313" key="3">
    <source>
        <dbReference type="EMBL" id="EEN64448.1"/>
    </source>
</evidence>
<feature type="transmembrane region" description="Helical" evidence="2">
    <location>
        <begin position="170"/>
        <end position="195"/>
    </location>
</feature>
<dbReference type="AlphaFoldDB" id="C3Y651"/>
<dbReference type="InParanoid" id="C3Y651"/>
<name>C3Y651_BRAFL</name>
<evidence type="ECO:0000256" key="2">
    <source>
        <dbReference type="SAM" id="Phobius"/>
    </source>
</evidence>
<reference evidence="3" key="1">
    <citation type="journal article" date="2008" name="Nature">
        <title>The amphioxus genome and the evolution of the chordate karyotype.</title>
        <authorList>
            <consortium name="US DOE Joint Genome Institute (JGI-PGF)"/>
            <person name="Putnam N.H."/>
            <person name="Butts T."/>
            <person name="Ferrier D.E.K."/>
            <person name="Furlong R.F."/>
            <person name="Hellsten U."/>
            <person name="Kawashima T."/>
            <person name="Robinson-Rechavi M."/>
            <person name="Shoguchi E."/>
            <person name="Terry A."/>
            <person name="Yu J.-K."/>
            <person name="Benito-Gutierrez E.L."/>
            <person name="Dubchak I."/>
            <person name="Garcia-Fernandez J."/>
            <person name="Gibson-Brown J.J."/>
            <person name="Grigoriev I.V."/>
            <person name="Horton A.C."/>
            <person name="de Jong P.J."/>
            <person name="Jurka J."/>
            <person name="Kapitonov V.V."/>
            <person name="Kohara Y."/>
            <person name="Kuroki Y."/>
            <person name="Lindquist E."/>
            <person name="Lucas S."/>
            <person name="Osoegawa K."/>
            <person name="Pennacchio L.A."/>
            <person name="Salamov A.A."/>
            <person name="Satou Y."/>
            <person name="Sauka-Spengler T."/>
            <person name="Schmutz J."/>
            <person name="Shin-I T."/>
            <person name="Toyoda A."/>
            <person name="Bronner-Fraser M."/>
            <person name="Fujiyama A."/>
            <person name="Holland L.Z."/>
            <person name="Holland P.W.H."/>
            <person name="Satoh N."/>
            <person name="Rokhsar D.S."/>
        </authorList>
    </citation>
    <scope>NUCLEOTIDE SEQUENCE [LARGE SCALE GENOMIC DNA]</scope>
    <source>
        <strain evidence="3">S238N-H82</strain>
        <tissue evidence="3">Testes</tissue>
    </source>
</reference>
<feature type="region of interest" description="Disordered" evidence="1">
    <location>
        <begin position="221"/>
        <end position="243"/>
    </location>
</feature>
<keyword evidence="2" id="KW-0472">Membrane</keyword>
<sequence length="280" mass="32506">MARRRAGKTRKNRRGKGHRGKDWDWDPYMYDDDDYDFDDYDCYVYESSGLSTLLALFYIIQLTSRPPTRWERLKWWLEDSWEWVMSVAFGRDPRSYYQDKMVGSRSGNVRLAKMVLIVLNFFGWILNETDDNLLDIVTNGYQWPISDTIDLIQQKGCLLPLKLALARHTYTLAGLCMGIAILQVVNLTIAAIMVVRLRTKPPQRNANGTVLYHNRSHPDISMTVSPKSVQPPRRNYGNNSYERPTAKNVGSIPAVMVKGVRNYRQRDLSITEPYGQKRRC</sequence>
<gene>
    <name evidence="3" type="ORF">BRAFLDRAFT_96576</name>
</gene>
<evidence type="ECO:0000256" key="1">
    <source>
        <dbReference type="SAM" id="MobiDB-lite"/>
    </source>
</evidence>
<accession>C3Y651</accession>
<keyword evidence="2" id="KW-1133">Transmembrane helix</keyword>
<feature type="transmembrane region" description="Helical" evidence="2">
    <location>
        <begin position="109"/>
        <end position="126"/>
    </location>
</feature>
<protein>
    <submittedName>
        <fullName evidence="3">Uncharacterized protein</fullName>
    </submittedName>
</protein>
<proteinExistence type="predicted"/>